<feature type="region of interest" description="Disordered" evidence="7">
    <location>
        <begin position="1689"/>
        <end position="1790"/>
    </location>
</feature>
<feature type="compositionally biased region" description="Pro residues" evidence="7">
    <location>
        <begin position="1628"/>
        <end position="1638"/>
    </location>
</feature>
<dbReference type="FunFam" id="2.60.40.10:FF:000480">
    <property type="entry name" value="Collagen, type XII, alpha 1"/>
    <property type="match status" value="1"/>
</dbReference>
<dbReference type="PANTHER" id="PTHR46708">
    <property type="entry name" value="TENASCIN"/>
    <property type="match status" value="1"/>
</dbReference>
<dbReference type="InterPro" id="IPR013783">
    <property type="entry name" value="Ig-like_fold"/>
</dbReference>
<dbReference type="GO" id="GO:0043394">
    <property type="term" value="F:proteoglycan binding"/>
    <property type="evidence" value="ECO:0007669"/>
    <property type="project" value="TreeGrafter"/>
</dbReference>
<dbReference type="SMART" id="SM00210">
    <property type="entry name" value="TSPN"/>
    <property type="match status" value="1"/>
</dbReference>
<dbReference type="InterPro" id="IPR002035">
    <property type="entry name" value="VWF_A"/>
</dbReference>
<dbReference type="Pfam" id="PF00041">
    <property type="entry name" value="fn3"/>
    <property type="match status" value="8"/>
</dbReference>
<evidence type="ECO:0000313" key="10">
    <source>
        <dbReference type="Ensembl" id="ENSOSIP00000036694.1"/>
    </source>
</evidence>
<keyword evidence="6" id="KW-0325">Glycoprotein</keyword>
<feature type="domain" description="Fibronectin type-III" evidence="9">
    <location>
        <begin position="437"/>
        <end position="527"/>
    </location>
</feature>
<dbReference type="GO" id="GO:0007507">
    <property type="term" value="P:heart development"/>
    <property type="evidence" value="ECO:0007669"/>
    <property type="project" value="TreeGrafter"/>
</dbReference>
<dbReference type="InterPro" id="IPR036465">
    <property type="entry name" value="vWFA_dom_sf"/>
</dbReference>
<evidence type="ECO:0000256" key="3">
    <source>
        <dbReference type="ARBA" id="ARBA00022729"/>
    </source>
</evidence>
<feature type="compositionally biased region" description="Low complexity" evidence="7">
    <location>
        <begin position="1708"/>
        <end position="1717"/>
    </location>
</feature>
<dbReference type="InterPro" id="IPR036116">
    <property type="entry name" value="FN3_sf"/>
</dbReference>
<dbReference type="GO" id="GO:0007399">
    <property type="term" value="P:nervous system development"/>
    <property type="evidence" value="ECO:0007669"/>
    <property type="project" value="TreeGrafter"/>
</dbReference>
<comment type="subcellular location">
    <subcellularLocation>
        <location evidence="1">Secreted</location>
        <location evidence="1">Extracellular space</location>
    </subcellularLocation>
</comment>
<dbReference type="PRINTS" id="PR00453">
    <property type="entry name" value="VWFADOMAIN"/>
</dbReference>
<dbReference type="SMART" id="SM00327">
    <property type="entry name" value="VWA"/>
    <property type="match status" value="2"/>
</dbReference>
<dbReference type="InterPro" id="IPR050991">
    <property type="entry name" value="ECM_Regulatory_Proteins"/>
</dbReference>
<organism evidence="10 11">
    <name type="scientific">Oryzias sinensis</name>
    <name type="common">Chinese medaka</name>
    <dbReference type="NCBI Taxonomy" id="183150"/>
    <lineage>
        <taxon>Eukaryota</taxon>
        <taxon>Metazoa</taxon>
        <taxon>Chordata</taxon>
        <taxon>Craniata</taxon>
        <taxon>Vertebrata</taxon>
        <taxon>Euteleostomi</taxon>
        <taxon>Actinopterygii</taxon>
        <taxon>Neopterygii</taxon>
        <taxon>Teleostei</taxon>
        <taxon>Neoteleostei</taxon>
        <taxon>Acanthomorphata</taxon>
        <taxon>Ovalentaria</taxon>
        <taxon>Atherinomorphae</taxon>
        <taxon>Beloniformes</taxon>
        <taxon>Adrianichthyidae</taxon>
        <taxon>Oryziinae</taxon>
        <taxon>Oryzias</taxon>
    </lineage>
</organism>
<evidence type="ECO:0000259" key="8">
    <source>
        <dbReference type="PROSITE" id="PS50234"/>
    </source>
</evidence>
<reference evidence="10" key="1">
    <citation type="submission" date="2025-08" db="UniProtKB">
        <authorList>
            <consortium name="Ensembl"/>
        </authorList>
    </citation>
    <scope>IDENTIFICATION</scope>
</reference>
<dbReference type="PROSITE" id="PS50234">
    <property type="entry name" value="VWFA"/>
    <property type="match status" value="2"/>
</dbReference>
<dbReference type="GO" id="GO:0005581">
    <property type="term" value="C:collagen trimer"/>
    <property type="evidence" value="ECO:0007669"/>
    <property type="project" value="UniProtKB-KW"/>
</dbReference>
<dbReference type="GeneTree" id="ENSGT00940000154923"/>
<dbReference type="SMART" id="SM00060">
    <property type="entry name" value="FN3"/>
    <property type="match status" value="10"/>
</dbReference>
<proteinExistence type="predicted"/>
<dbReference type="GO" id="GO:0005201">
    <property type="term" value="F:extracellular matrix structural constituent"/>
    <property type="evidence" value="ECO:0007669"/>
    <property type="project" value="TreeGrafter"/>
</dbReference>
<dbReference type="InterPro" id="IPR013320">
    <property type="entry name" value="ConA-like_dom_sf"/>
</dbReference>
<feature type="domain" description="Fibronectin type-III" evidence="9">
    <location>
        <begin position="349"/>
        <end position="436"/>
    </location>
</feature>
<feature type="domain" description="VWFA" evidence="8">
    <location>
        <begin position="70"/>
        <end position="242"/>
    </location>
</feature>
<feature type="compositionally biased region" description="Polar residues" evidence="7">
    <location>
        <begin position="1689"/>
        <end position="1698"/>
    </location>
</feature>
<dbReference type="FunFam" id="2.60.40.10:FF:000234">
    <property type="entry name" value="Collagen, type XII, alpha 1"/>
    <property type="match status" value="4"/>
</dbReference>
<feature type="compositionally biased region" description="Low complexity" evidence="7">
    <location>
        <begin position="1765"/>
        <end position="1781"/>
    </location>
</feature>
<sequence>MVHHQSLRLQQLLALRHKKNRFLQDSTDLYPAVRQILIIFLILLRSWIHAQLGCSILKAEPQCRTTAKADIVLLVDGSWSIGRLNFKTVRNFIGRMVGVFDIGPERVQIGLAQYSGDPRTEWHLNTHPTRKALLEAVDKLPYKGGNTMTGMALNFILESNFKPEVGMRDDARKIGVLITDGKSQDDIIVNSQRLKDSGIELYAIGVKNADENELRSIASEPDEIHMYNVNDFKFMMDIVDELSDNLCNSVKGSGEIQKPPTNLVTSEVTHRSFRATWTAADGPVEQYRIVYTLASGGTFEELTVSGSVTTVVLENLTPLTKYLVFVYTVSGGINSEPLKGTETTLPLPSVKFMNVFDETMSSMRVRWDSVAGATGYILRYKSINSTEPQLEQEVRGVTNTQLLQLIPNTEYAIKIFALHGEAVSDPLDGTGVTLPMPSAGLLRITDVTHSTMRLNWDAAPGAVLKYIISYKPDEGDMKEVEVNGDITTLDLSSLISQTEYDVAVVPVYDAGTGAPMLGSAITDVVPAPKNLRFSEVTQTSFRATWEHGAPDVALYRIGWTKKGENNFEILANDMLTFVPENLDPDTEYMVTVTAIYPDESESEDLIGTERTLAAGPPRNLRIFNATTTTLTVKWDLAPGPVKNYQVTYRPIAGGEPQTTTVVLQKLQPDTPYSVTVSAVYPSGVKKDISGEGKTKPLGGVRNLQVVNPTITTLNVRWEPAEGRVKEYKVVYVPAAGGAESMVGLVGPSPTSSAIVGLQKLLPDTRYRITVVPMYAEGDGPSSSDIGKTKALGGVKNLKVHNPTPNSLNVRWEHASGQVQQYKVTYAPLSGVRPAESIQVSGSINTAFLDNLIPDTPYSVTVSAMYADGEGSKVKGNGKTLPRAGPRNMRVLDATTSTLTIGWDHAEGPVRQYKISYAPMTGDPITEFTTVAGIRNSLILQNLLPETPYNITVEGIYADGVGGSLNGNGKTLGMLSPRNLRVSDEWYTRFRVAWDPVSVPVQGYRIIYSPAGKDQPIDIFVGDVTSYSLSNLQPGTTYDVKVLAQYPSGMSVPLIGQGTTLYLNVTNIETYDVDHDKFCIRWKPHRAATSYRIKLNPKDCQQETTIPAGLPQYCFEGLSPDALYTATVFVQTPYLEGPGVSADEKTLVKPTPVPTMPPTPTAPPTTPPAWAVCKGAKADVVFVIDGSWSIGEDSFTKVVNFVSAVIAAFDVVGPSGMQVSFVQFSDGAKTEFKLNAYRDKGIAMAALPLIGYRGGNTKTGMALKHTYEKAFSIENGMRRNVPKVVVVITDGRSQDEVKQNAAKLQQAGYSVFAVGVADVDFNELQVIGSKPTDRHVFVVDDFDAFDTIKENLITFICETASSSCPLIFLNGFSSPGFRMLEAFNLTEKTYSYTQGVSMEPGSFNSYTAYRLHKNAFLNQPTTDIHPDGLPPSYTIILMFRLLPDTPKEAFDIWQVATKDHKPETGVTIDPSAQTVSFYNKDETGEIQKVTFDDQRVKMIFHGSFHKLHIMVSSTSVKLNVDCQEVAEKTIKAAGNTSSDGYQVLGKMSKTIGSKGESSTFQLQMFDIVCSLAWTSRDRCCDLPSMRDELKCPSLPNACTCTSDAKGEPGPQGPVVSRNGPTGPRGDNGPPGPMGLPGPQGPIDTHTHTPHSGDYFGDFAPQNMMRSIARQVCSQLVSDQMGRVNTLLNQIPNGAYRSNNPGPPGPAGPPGRQGAPGEPGSAGRNGFPGSPGLPGRQGERGVGQKGSRGPPGPPGESRTGPPGPPGSSGARGPPGRQGQTGIRGPPGPPGYCDSSHCVGIPYNGQGYTGV</sequence>
<evidence type="ECO:0000256" key="1">
    <source>
        <dbReference type="ARBA" id="ARBA00004239"/>
    </source>
</evidence>
<dbReference type="InterPro" id="IPR048287">
    <property type="entry name" value="TSPN-like_N"/>
</dbReference>
<dbReference type="FunFam" id="2.60.40.10:FF:000489">
    <property type="entry name" value="collagen alpha-1(XII) chain isoform X1"/>
    <property type="match status" value="1"/>
</dbReference>
<evidence type="ECO:0000256" key="6">
    <source>
        <dbReference type="ARBA" id="ARBA00023180"/>
    </source>
</evidence>
<dbReference type="SUPFAM" id="SSF53300">
    <property type="entry name" value="vWA-like"/>
    <property type="match status" value="2"/>
</dbReference>
<evidence type="ECO:0000256" key="4">
    <source>
        <dbReference type="ARBA" id="ARBA00022737"/>
    </source>
</evidence>
<keyword evidence="2" id="KW-0964">Secreted</keyword>
<dbReference type="Gene3D" id="3.40.50.410">
    <property type="entry name" value="von Willebrand factor, type A domain"/>
    <property type="match status" value="2"/>
</dbReference>
<dbReference type="FunFam" id="2.60.40.10:FF:000121">
    <property type="entry name" value="Collagen type XII alpha 1 chain"/>
    <property type="match status" value="4"/>
</dbReference>
<dbReference type="PROSITE" id="PS50853">
    <property type="entry name" value="FN3"/>
    <property type="match status" value="8"/>
</dbReference>
<dbReference type="CDD" id="cd00063">
    <property type="entry name" value="FN3"/>
    <property type="match status" value="9"/>
</dbReference>
<dbReference type="FunFam" id="2.60.120.200:FF:000008">
    <property type="entry name" value="Collagen type XII alpha 1 chain"/>
    <property type="match status" value="1"/>
</dbReference>
<dbReference type="Gene3D" id="2.60.120.200">
    <property type="match status" value="1"/>
</dbReference>
<dbReference type="InterPro" id="IPR003961">
    <property type="entry name" value="FN3_dom"/>
</dbReference>
<dbReference type="GO" id="GO:0005576">
    <property type="term" value="C:extracellular region"/>
    <property type="evidence" value="ECO:0007669"/>
    <property type="project" value="UniProtKB-SubCell"/>
</dbReference>
<keyword evidence="11" id="KW-1185">Reference proteome</keyword>
<keyword evidence="4" id="KW-0677">Repeat</keyword>
<dbReference type="Proteomes" id="UP000694383">
    <property type="component" value="Unplaced"/>
</dbReference>
<keyword evidence="3" id="KW-0732">Signal</keyword>
<feature type="domain" description="Fibronectin type-III" evidence="9">
    <location>
        <begin position="699"/>
        <end position="792"/>
    </location>
</feature>
<reference evidence="10" key="2">
    <citation type="submission" date="2025-09" db="UniProtKB">
        <authorList>
            <consortium name="Ensembl"/>
        </authorList>
    </citation>
    <scope>IDENTIFICATION</scope>
</reference>
<accession>A0A8C7Z5Q4</accession>
<protein>
    <submittedName>
        <fullName evidence="10">Collagen, type XII, alpha 1b</fullName>
    </submittedName>
</protein>
<dbReference type="Pfam" id="PF00092">
    <property type="entry name" value="VWA"/>
    <property type="match status" value="2"/>
</dbReference>
<feature type="domain" description="Fibronectin type-III" evidence="9">
    <location>
        <begin position="259"/>
        <end position="348"/>
    </location>
</feature>
<feature type="domain" description="VWFA" evidence="8">
    <location>
        <begin position="1178"/>
        <end position="1355"/>
    </location>
</feature>
<name>A0A8C7Z5Q4_9TELE</name>
<dbReference type="FunFam" id="3.40.50.410:FF:000001">
    <property type="entry name" value="Collagen, type XII, alpha 1"/>
    <property type="match status" value="2"/>
</dbReference>
<dbReference type="SUPFAM" id="SSF49265">
    <property type="entry name" value="Fibronectin type III"/>
    <property type="match status" value="7"/>
</dbReference>
<evidence type="ECO:0000259" key="9">
    <source>
        <dbReference type="PROSITE" id="PS50853"/>
    </source>
</evidence>
<dbReference type="GO" id="GO:0005178">
    <property type="term" value="F:integrin binding"/>
    <property type="evidence" value="ECO:0007669"/>
    <property type="project" value="TreeGrafter"/>
</dbReference>
<dbReference type="GO" id="GO:0007160">
    <property type="term" value="P:cell-matrix adhesion"/>
    <property type="evidence" value="ECO:0007669"/>
    <property type="project" value="TreeGrafter"/>
</dbReference>
<keyword evidence="5" id="KW-0176">Collagen</keyword>
<feature type="region of interest" description="Disordered" evidence="7">
    <location>
        <begin position="1601"/>
        <end position="1654"/>
    </location>
</feature>
<evidence type="ECO:0000256" key="7">
    <source>
        <dbReference type="SAM" id="MobiDB-lite"/>
    </source>
</evidence>
<feature type="domain" description="Fibronectin type-III" evidence="9">
    <location>
        <begin position="793"/>
        <end position="883"/>
    </location>
</feature>
<evidence type="ECO:0000313" key="11">
    <source>
        <dbReference type="Proteomes" id="UP000694383"/>
    </source>
</evidence>
<dbReference type="SUPFAM" id="SSF49899">
    <property type="entry name" value="Concanavalin A-like lectins/glucanases"/>
    <property type="match status" value="1"/>
</dbReference>
<dbReference type="Gene3D" id="2.60.40.10">
    <property type="entry name" value="Immunoglobulins"/>
    <property type="match status" value="10"/>
</dbReference>
<feature type="domain" description="Fibronectin type-III" evidence="9">
    <location>
        <begin position="884"/>
        <end position="974"/>
    </location>
</feature>
<feature type="domain" description="Fibronectin type-III" evidence="9">
    <location>
        <begin position="616"/>
        <end position="697"/>
    </location>
</feature>
<dbReference type="CDD" id="cd01482">
    <property type="entry name" value="vWA_collagen_alphaI-XII-like"/>
    <property type="match status" value="1"/>
</dbReference>
<evidence type="ECO:0000256" key="5">
    <source>
        <dbReference type="ARBA" id="ARBA00023119"/>
    </source>
</evidence>
<dbReference type="GO" id="GO:0007044">
    <property type="term" value="P:cell-substrate junction assembly"/>
    <property type="evidence" value="ECO:0007669"/>
    <property type="project" value="TreeGrafter"/>
</dbReference>
<evidence type="ECO:0000256" key="2">
    <source>
        <dbReference type="ARBA" id="ARBA00022525"/>
    </source>
</evidence>
<dbReference type="PANTHER" id="PTHR46708:SF7">
    <property type="entry name" value="FIBRONECTIN TYPE-III DOMAIN-CONTAINING PROTEIN"/>
    <property type="match status" value="1"/>
</dbReference>
<dbReference type="Ensembl" id="ENSOSIT00000038678.1">
    <property type="protein sequence ID" value="ENSOSIP00000036694.1"/>
    <property type="gene ID" value="ENSOSIG00000017204.1"/>
</dbReference>
<feature type="domain" description="Fibronectin type-III" evidence="9">
    <location>
        <begin position="975"/>
        <end position="1063"/>
    </location>
</feature>